<sequence>MDTNIVAKCQWLEKKCTKYQQENHKLRQTVNRLQHLSSERSLPSQMYNHEVEHSNCLIKDLLKGNREAYQQFMKIPTPRSYTELYHEVLPDLRKYFLAFIRTIKNYLDFLQTVANSGPIFTTVSNECNVSLRDKLGQVGKKFTHYHSLLESSSWSASLDTRARNIKTETLIWLHNADRILQDVDLYLQPKDLDNVFTNLDVTDFE</sequence>
<organism evidence="2">
    <name type="scientific">Marseillevirus LCMAC202</name>
    <dbReference type="NCBI Taxonomy" id="2506606"/>
    <lineage>
        <taxon>Viruses</taxon>
        <taxon>Varidnaviria</taxon>
        <taxon>Bamfordvirae</taxon>
        <taxon>Nucleocytoviricota</taxon>
        <taxon>Megaviricetes</taxon>
        <taxon>Pimascovirales</taxon>
        <taxon>Pimascovirales incertae sedis</taxon>
        <taxon>Marseilleviridae</taxon>
    </lineage>
</organism>
<keyword evidence="1" id="KW-0175">Coiled coil</keyword>
<reference evidence="2" key="1">
    <citation type="journal article" date="2019" name="MBio">
        <title>Virus Genomes from Deep Sea Sediments Expand the Ocean Megavirome and Support Independent Origins of Viral Gigantism.</title>
        <authorList>
            <person name="Backstrom D."/>
            <person name="Yutin N."/>
            <person name="Jorgensen S.L."/>
            <person name="Dharamshi J."/>
            <person name="Homa F."/>
            <person name="Zaremba-Niedwiedzka K."/>
            <person name="Spang A."/>
            <person name="Wolf Y.I."/>
            <person name="Koonin E.V."/>
            <person name="Ettema T.J."/>
        </authorList>
    </citation>
    <scope>NUCLEOTIDE SEQUENCE</scope>
</reference>
<dbReference type="EMBL" id="MK500371">
    <property type="protein sequence ID" value="QBK87917.1"/>
    <property type="molecule type" value="Genomic_DNA"/>
</dbReference>
<protein>
    <submittedName>
        <fullName evidence="2">Uncharacterized protein</fullName>
    </submittedName>
</protein>
<gene>
    <name evidence="2" type="ORF">LCMAC202_02780</name>
</gene>
<feature type="coiled-coil region" evidence="1">
    <location>
        <begin position="9"/>
        <end position="39"/>
    </location>
</feature>
<name>A0A481YYK6_9VIRU</name>
<accession>A0A481YYK6</accession>
<proteinExistence type="predicted"/>
<evidence type="ECO:0000256" key="1">
    <source>
        <dbReference type="SAM" id="Coils"/>
    </source>
</evidence>
<evidence type="ECO:0000313" key="2">
    <source>
        <dbReference type="EMBL" id="QBK87917.1"/>
    </source>
</evidence>